<dbReference type="InterPro" id="IPR018957">
    <property type="entry name" value="Znf_C3HC4_RING-type"/>
</dbReference>
<dbReference type="Pfam" id="PF12738">
    <property type="entry name" value="PTCB-BRCT"/>
    <property type="match status" value="1"/>
</dbReference>
<dbReference type="PROSITE" id="PS00518">
    <property type="entry name" value="ZF_RING_1"/>
    <property type="match status" value="1"/>
</dbReference>
<dbReference type="GO" id="GO:0008270">
    <property type="term" value="F:zinc ion binding"/>
    <property type="evidence" value="ECO:0007669"/>
    <property type="project" value="UniProtKB-KW"/>
</dbReference>
<feature type="domain" description="BRCT" evidence="10">
    <location>
        <begin position="1"/>
        <end position="88"/>
    </location>
</feature>
<keyword evidence="2" id="KW-0158">Chromosome</keyword>
<proteinExistence type="predicted"/>
<dbReference type="InterPro" id="IPR001357">
    <property type="entry name" value="BRCT_dom"/>
</dbReference>
<keyword evidence="5" id="KW-0862">Zinc</keyword>
<dbReference type="AlphaFoldDB" id="A0AAW1M7N4"/>
<dbReference type="SUPFAM" id="SSF52113">
    <property type="entry name" value="BRCT domain"/>
    <property type="match status" value="1"/>
</dbReference>
<reference evidence="11" key="1">
    <citation type="submission" date="2024-03" db="EMBL/GenBank/DDBJ databases">
        <title>WGS assembly of Saponaria officinalis var. Norfolk2.</title>
        <authorList>
            <person name="Jenkins J."/>
            <person name="Shu S."/>
            <person name="Grimwood J."/>
            <person name="Barry K."/>
            <person name="Goodstein D."/>
            <person name="Schmutz J."/>
            <person name="Leebens-Mack J."/>
            <person name="Osbourn A."/>
        </authorList>
    </citation>
    <scope>NUCLEOTIDE SEQUENCE [LARGE SCALE GENOMIC DNA]</scope>
    <source>
        <strain evidence="11">JIC</strain>
    </source>
</reference>
<dbReference type="SUPFAM" id="SSF57903">
    <property type="entry name" value="FYVE/PHD zinc finger"/>
    <property type="match status" value="1"/>
</dbReference>
<feature type="compositionally biased region" description="Basic residues" evidence="8">
    <location>
        <begin position="234"/>
        <end position="244"/>
    </location>
</feature>
<gene>
    <name evidence="11" type="ORF">RND81_03G153000</name>
</gene>
<dbReference type="InterPro" id="IPR013083">
    <property type="entry name" value="Znf_RING/FYVE/PHD"/>
</dbReference>
<dbReference type="PROSITE" id="PS50172">
    <property type="entry name" value="BRCT"/>
    <property type="match status" value="1"/>
</dbReference>
<dbReference type="InterPro" id="IPR001841">
    <property type="entry name" value="Znf_RING"/>
</dbReference>
<feature type="region of interest" description="Disordered" evidence="8">
    <location>
        <begin position="211"/>
        <end position="281"/>
    </location>
</feature>
<protein>
    <recommendedName>
        <fullName evidence="6">RING-type E3 ubiquitin transferase BRCA1</fullName>
    </recommendedName>
</protein>
<keyword evidence="12" id="KW-1185">Reference proteome</keyword>
<evidence type="ECO:0000256" key="2">
    <source>
        <dbReference type="ARBA" id="ARBA00022454"/>
    </source>
</evidence>
<dbReference type="InterPro" id="IPR017907">
    <property type="entry name" value="Znf_RING_CS"/>
</dbReference>
<evidence type="ECO:0000256" key="4">
    <source>
        <dbReference type="ARBA" id="ARBA00022771"/>
    </source>
</evidence>
<dbReference type="PANTHER" id="PTHR47776:SF2">
    <property type="entry name" value="RING-TYPE E3 UBIQUITIN TRANSFERASE BRCA1"/>
    <property type="match status" value="1"/>
</dbReference>
<evidence type="ECO:0000256" key="3">
    <source>
        <dbReference type="ARBA" id="ARBA00022723"/>
    </source>
</evidence>
<evidence type="ECO:0000313" key="12">
    <source>
        <dbReference type="Proteomes" id="UP001443914"/>
    </source>
</evidence>
<comment type="caution">
    <text evidence="11">The sequence shown here is derived from an EMBL/GenBank/DDBJ whole genome shotgun (WGS) entry which is preliminary data.</text>
</comment>
<dbReference type="SMART" id="SM00292">
    <property type="entry name" value="BRCT"/>
    <property type="match status" value="1"/>
</dbReference>
<dbReference type="Proteomes" id="UP001443914">
    <property type="component" value="Unassembled WGS sequence"/>
</dbReference>
<dbReference type="Gene3D" id="3.40.50.10190">
    <property type="entry name" value="BRCT domain"/>
    <property type="match status" value="1"/>
</dbReference>
<dbReference type="SUPFAM" id="SSF57850">
    <property type="entry name" value="RING/U-box"/>
    <property type="match status" value="1"/>
</dbReference>
<feature type="compositionally biased region" description="Polar residues" evidence="8">
    <location>
        <begin position="246"/>
        <end position="258"/>
    </location>
</feature>
<feature type="compositionally biased region" description="Low complexity" evidence="8">
    <location>
        <begin position="269"/>
        <end position="278"/>
    </location>
</feature>
<feature type="domain" description="RING-type" evidence="9">
    <location>
        <begin position="366"/>
        <end position="411"/>
    </location>
</feature>
<evidence type="ECO:0000256" key="7">
    <source>
        <dbReference type="PROSITE-ProRule" id="PRU00175"/>
    </source>
</evidence>
<dbReference type="Pfam" id="PF00097">
    <property type="entry name" value="zf-C3HC4"/>
    <property type="match status" value="1"/>
</dbReference>
<keyword evidence="4 7" id="KW-0863">Zinc-finger</keyword>
<evidence type="ECO:0000256" key="8">
    <source>
        <dbReference type="SAM" id="MobiDB-lite"/>
    </source>
</evidence>
<dbReference type="PROSITE" id="PS50089">
    <property type="entry name" value="ZF_RING_2"/>
    <property type="match status" value="1"/>
</dbReference>
<evidence type="ECO:0000256" key="6">
    <source>
        <dbReference type="ARBA" id="ARBA00031556"/>
    </source>
</evidence>
<sequence length="513" mass="57764">MIEGMDSIVATVSGYHGSQRLKLIRLITAVGANYVGKLSKSTTHLICWKFKGEKYELANKFGTIVVNHRWLEDCMKQGKRIPERPYTLISGHDAGSITSELSVVMEQAQPLKENKRCLNQRSMRDCVKEVIDLDSDEIENDDFYKELLLDENLFPKPGRKTTDRQKSKRKVIKDTRGEWRAKTYNKTSNYEVELHTDCILQSEESDYMPDLANKQRRGNPDIATATDFGESSRRSRRLIKKKAKSGTTSLATNGTGLHSRTLARRTFGPSSSTPSNDSSDLREEIAVSIDNRHATISSPHDTSERNHMNDISLLGDTVVQSDDVLDADGMNFREISSTQQNLEKQCEDKVLTHNIAGLQKPMELSCVICWTEFSSTRGVLPCGHRFCFPCIQEWADRMALSRKETTCPLCKASFASITRVDGSASLDQKIYSQTVPCASSSQDIFIVPEPGATHSNTQNAYPSVCCHCQNAYPADLLLSCQTCNTTFIHSYCLDPPLTPWTCFSCRDRRLFYR</sequence>
<dbReference type="GO" id="GO:0005694">
    <property type="term" value="C:chromosome"/>
    <property type="evidence" value="ECO:0007669"/>
    <property type="project" value="UniProtKB-SubCell"/>
</dbReference>
<evidence type="ECO:0000259" key="10">
    <source>
        <dbReference type="PROSITE" id="PS50172"/>
    </source>
</evidence>
<keyword evidence="3" id="KW-0479">Metal-binding</keyword>
<comment type="subcellular location">
    <subcellularLocation>
        <location evidence="1">Chromosome</location>
    </subcellularLocation>
</comment>
<accession>A0AAW1M7N4</accession>
<name>A0AAW1M7N4_SAPOF</name>
<organism evidence="11 12">
    <name type="scientific">Saponaria officinalis</name>
    <name type="common">Common soapwort</name>
    <name type="synonym">Lychnis saponaria</name>
    <dbReference type="NCBI Taxonomy" id="3572"/>
    <lineage>
        <taxon>Eukaryota</taxon>
        <taxon>Viridiplantae</taxon>
        <taxon>Streptophyta</taxon>
        <taxon>Embryophyta</taxon>
        <taxon>Tracheophyta</taxon>
        <taxon>Spermatophyta</taxon>
        <taxon>Magnoliopsida</taxon>
        <taxon>eudicotyledons</taxon>
        <taxon>Gunneridae</taxon>
        <taxon>Pentapetalae</taxon>
        <taxon>Caryophyllales</taxon>
        <taxon>Caryophyllaceae</taxon>
        <taxon>Caryophylleae</taxon>
        <taxon>Saponaria</taxon>
    </lineage>
</organism>
<dbReference type="PANTHER" id="PTHR47776">
    <property type="entry name" value="F5A8.9 PROTEIN"/>
    <property type="match status" value="1"/>
</dbReference>
<evidence type="ECO:0000313" key="11">
    <source>
        <dbReference type="EMBL" id="KAK9742174.1"/>
    </source>
</evidence>
<evidence type="ECO:0000256" key="1">
    <source>
        <dbReference type="ARBA" id="ARBA00004286"/>
    </source>
</evidence>
<evidence type="ECO:0000256" key="5">
    <source>
        <dbReference type="ARBA" id="ARBA00022833"/>
    </source>
</evidence>
<dbReference type="EMBL" id="JBDFQZ010000003">
    <property type="protein sequence ID" value="KAK9742174.1"/>
    <property type="molecule type" value="Genomic_DNA"/>
</dbReference>
<dbReference type="InterPro" id="IPR036420">
    <property type="entry name" value="BRCT_dom_sf"/>
</dbReference>
<evidence type="ECO:0000259" key="9">
    <source>
        <dbReference type="PROSITE" id="PS50089"/>
    </source>
</evidence>
<dbReference type="InterPro" id="IPR011011">
    <property type="entry name" value="Znf_FYVE_PHD"/>
</dbReference>
<dbReference type="SMART" id="SM00184">
    <property type="entry name" value="RING"/>
    <property type="match status" value="1"/>
</dbReference>
<dbReference type="Gene3D" id="3.30.40.10">
    <property type="entry name" value="Zinc/RING finger domain, C3HC4 (zinc finger)"/>
    <property type="match status" value="2"/>
</dbReference>